<dbReference type="Gene3D" id="3.40.50.2000">
    <property type="entry name" value="Glycogen Phosphorylase B"/>
    <property type="match status" value="2"/>
</dbReference>
<dbReference type="Pfam" id="PF13439">
    <property type="entry name" value="Glyco_transf_4"/>
    <property type="match status" value="1"/>
</dbReference>
<dbReference type="AlphaFoldDB" id="A0A8I0A3X3"/>
<protein>
    <submittedName>
        <fullName evidence="3">Glycosyltransferase</fullName>
    </submittedName>
</protein>
<dbReference type="PANTHER" id="PTHR12526:SF630">
    <property type="entry name" value="GLYCOSYLTRANSFERASE"/>
    <property type="match status" value="1"/>
</dbReference>
<sequence length="369" mass="42647">MKKVMHILPMNKMSGAEKMALLMCSNFKKYEPIVVCGGESLKKAFDDKGIDTYTLSFSKKNLLKTLKKLKSLIKEKNIEILHCHDNTASLYGYILKGIYRVDVKVISHIHNCYPWIKEDGINKKIDSIFRPKYDFNITCGSRVYDFYDKYAPYFNKNKTESLSNAMDIEDITNISFNDIENVRKEFNIPRDKKILGFIGRLSEQKGIVPFINEFAKNKKRFEDCKVLLVGNGEQQEQVNDLIRKLGINDMFILTGFQEDIYKFYPLIDVLFLPSIYEGLPMVLLEGMAFKKAVISMDVGSINELVTNETGLLIQAGNYKEFIDKLEKIKSNEDIAKRYALNGYKFVQKKYNIKCYVKNIESIYDNVLNG</sequence>
<accession>A0A8I0A3X3</accession>
<dbReference type="SUPFAM" id="SSF53756">
    <property type="entry name" value="UDP-Glycosyltransferase/glycogen phosphorylase"/>
    <property type="match status" value="1"/>
</dbReference>
<dbReference type="InterPro" id="IPR028098">
    <property type="entry name" value="Glyco_trans_4-like_N"/>
</dbReference>
<evidence type="ECO:0000259" key="2">
    <source>
        <dbReference type="Pfam" id="PF13439"/>
    </source>
</evidence>
<evidence type="ECO:0000313" key="4">
    <source>
        <dbReference type="Proteomes" id="UP000662088"/>
    </source>
</evidence>
<evidence type="ECO:0000313" key="3">
    <source>
        <dbReference type="EMBL" id="MBC5638939.1"/>
    </source>
</evidence>
<proteinExistence type="predicted"/>
<dbReference type="PANTHER" id="PTHR12526">
    <property type="entry name" value="GLYCOSYLTRANSFERASE"/>
    <property type="match status" value="1"/>
</dbReference>
<reference evidence="3" key="1">
    <citation type="submission" date="2020-08" db="EMBL/GenBank/DDBJ databases">
        <title>Genome public.</title>
        <authorList>
            <person name="Liu C."/>
            <person name="Sun Q."/>
        </authorList>
    </citation>
    <scope>NUCLEOTIDE SEQUENCE</scope>
    <source>
        <strain evidence="3">NSJ-42</strain>
    </source>
</reference>
<keyword evidence="4" id="KW-1185">Reference proteome</keyword>
<feature type="domain" description="Glycosyltransferase subfamily 4-like N-terminal" evidence="2">
    <location>
        <begin position="24"/>
        <end position="167"/>
    </location>
</feature>
<dbReference type="Pfam" id="PF00534">
    <property type="entry name" value="Glycos_transf_1"/>
    <property type="match status" value="1"/>
</dbReference>
<organism evidence="3 4">
    <name type="scientific">Clostridium lentum</name>
    <dbReference type="NCBI Taxonomy" id="2763037"/>
    <lineage>
        <taxon>Bacteria</taxon>
        <taxon>Bacillati</taxon>
        <taxon>Bacillota</taxon>
        <taxon>Clostridia</taxon>
        <taxon>Eubacteriales</taxon>
        <taxon>Clostridiaceae</taxon>
        <taxon>Clostridium</taxon>
    </lineage>
</organism>
<gene>
    <name evidence="3" type="ORF">H8R92_00560</name>
</gene>
<dbReference type="InterPro" id="IPR001296">
    <property type="entry name" value="Glyco_trans_1"/>
</dbReference>
<feature type="domain" description="Glycosyl transferase family 1" evidence="1">
    <location>
        <begin position="179"/>
        <end position="344"/>
    </location>
</feature>
<comment type="caution">
    <text evidence="3">The sequence shown here is derived from an EMBL/GenBank/DDBJ whole genome shotgun (WGS) entry which is preliminary data.</text>
</comment>
<keyword evidence="3" id="KW-0808">Transferase</keyword>
<evidence type="ECO:0000259" key="1">
    <source>
        <dbReference type="Pfam" id="PF00534"/>
    </source>
</evidence>
<name>A0A8I0A3X3_9CLOT</name>
<dbReference type="GO" id="GO:0016757">
    <property type="term" value="F:glycosyltransferase activity"/>
    <property type="evidence" value="ECO:0007669"/>
    <property type="project" value="InterPro"/>
</dbReference>
<dbReference type="EMBL" id="JACOOQ010000001">
    <property type="protein sequence ID" value="MBC5638939.1"/>
    <property type="molecule type" value="Genomic_DNA"/>
</dbReference>
<dbReference type="Proteomes" id="UP000662088">
    <property type="component" value="Unassembled WGS sequence"/>
</dbReference>